<dbReference type="AlphaFoldDB" id="A0AAN7QXM2"/>
<evidence type="ECO:0000313" key="1">
    <source>
        <dbReference type="EMBL" id="KAK4783634.1"/>
    </source>
</evidence>
<sequence length="148" mass="17376">MVFFSRIDLCLYTQKKKCKIILGSTERMSEESCPLPVMIFFFLDLNREIYIAEYLSAVLNCKVEPTPCISLNMEGLEKTHTIVYENLSKFKGEVGNHQNWSNYYLQESIFLLMIHSPNLIRCLYQLLVLLDFVMPLWLDFTLRKACTN</sequence>
<dbReference type="Proteomes" id="UP001346149">
    <property type="component" value="Unassembled WGS sequence"/>
</dbReference>
<reference evidence="1 2" key="1">
    <citation type="journal article" date="2023" name="Hortic Res">
        <title>Pangenome of water caltrop reveals structural variations and asymmetric subgenome divergence after allopolyploidization.</title>
        <authorList>
            <person name="Zhang X."/>
            <person name="Chen Y."/>
            <person name="Wang L."/>
            <person name="Yuan Y."/>
            <person name="Fang M."/>
            <person name="Shi L."/>
            <person name="Lu R."/>
            <person name="Comes H.P."/>
            <person name="Ma Y."/>
            <person name="Chen Y."/>
            <person name="Huang G."/>
            <person name="Zhou Y."/>
            <person name="Zheng Z."/>
            <person name="Qiu Y."/>
        </authorList>
    </citation>
    <scope>NUCLEOTIDE SEQUENCE [LARGE SCALE GENOMIC DNA]</scope>
    <source>
        <strain evidence="1">F231</strain>
    </source>
</reference>
<protein>
    <submittedName>
        <fullName evidence="1">Uncharacterized protein</fullName>
    </submittedName>
</protein>
<keyword evidence="2" id="KW-1185">Reference proteome</keyword>
<gene>
    <name evidence="1" type="ORF">SAY86_008008</name>
</gene>
<proteinExistence type="predicted"/>
<dbReference type="EMBL" id="JAXQNO010000015">
    <property type="protein sequence ID" value="KAK4783634.1"/>
    <property type="molecule type" value="Genomic_DNA"/>
</dbReference>
<name>A0AAN7QXM2_TRANT</name>
<accession>A0AAN7QXM2</accession>
<organism evidence="1 2">
    <name type="scientific">Trapa natans</name>
    <name type="common">Water chestnut</name>
    <dbReference type="NCBI Taxonomy" id="22666"/>
    <lineage>
        <taxon>Eukaryota</taxon>
        <taxon>Viridiplantae</taxon>
        <taxon>Streptophyta</taxon>
        <taxon>Embryophyta</taxon>
        <taxon>Tracheophyta</taxon>
        <taxon>Spermatophyta</taxon>
        <taxon>Magnoliopsida</taxon>
        <taxon>eudicotyledons</taxon>
        <taxon>Gunneridae</taxon>
        <taxon>Pentapetalae</taxon>
        <taxon>rosids</taxon>
        <taxon>malvids</taxon>
        <taxon>Myrtales</taxon>
        <taxon>Lythraceae</taxon>
        <taxon>Trapa</taxon>
    </lineage>
</organism>
<evidence type="ECO:0000313" key="2">
    <source>
        <dbReference type="Proteomes" id="UP001346149"/>
    </source>
</evidence>
<comment type="caution">
    <text evidence="1">The sequence shown here is derived from an EMBL/GenBank/DDBJ whole genome shotgun (WGS) entry which is preliminary data.</text>
</comment>